<dbReference type="InterPro" id="IPR019826">
    <property type="entry name" value="Carboxylesterase_B_AS"/>
</dbReference>
<comment type="similarity">
    <text evidence="1 3">Belongs to the type-B carboxylesterase/lipase family.</text>
</comment>
<dbReference type="Gene3D" id="3.40.50.1820">
    <property type="entry name" value="alpha/beta hydrolase"/>
    <property type="match status" value="1"/>
</dbReference>
<dbReference type="EC" id="3.1.1.-" evidence="3"/>
<dbReference type="InterPro" id="IPR050300">
    <property type="entry name" value="GDXG_lipolytic_enzyme"/>
</dbReference>
<dbReference type="PROSITE" id="PS00122">
    <property type="entry name" value="CARBOXYLESTERASE_B_1"/>
    <property type="match status" value="1"/>
</dbReference>
<evidence type="ECO:0000259" key="4">
    <source>
        <dbReference type="Pfam" id="PF00135"/>
    </source>
</evidence>
<reference evidence="5 6" key="1">
    <citation type="submission" date="2017-04" db="EMBL/GenBank/DDBJ databases">
        <title>Unexpected and diverse lifestyles within the genus Limnohabitans.</title>
        <authorList>
            <person name="Kasalicky V."/>
            <person name="Mehrshad M."/>
            <person name="Andrei S.-A."/>
            <person name="Salcher M."/>
            <person name="Kratochvilova H."/>
            <person name="Simek K."/>
            <person name="Ghai R."/>
        </authorList>
    </citation>
    <scope>NUCLEOTIDE SEQUENCE [LARGE SCALE GENOMIC DNA]</scope>
    <source>
        <strain evidence="5 6">MWH-C5</strain>
    </source>
</reference>
<dbReference type="InterPro" id="IPR029058">
    <property type="entry name" value="AB_hydrolase_fold"/>
</dbReference>
<dbReference type="PANTHER" id="PTHR48081">
    <property type="entry name" value="AB HYDROLASE SUPERFAMILY PROTEIN C4A8.06C"/>
    <property type="match status" value="1"/>
</dbReference>
<feature type="domain" description="Carboxylesterase type B" evidence="4">
    <location>
        <begin position="55"/>
        <end position="182"/>
    </location>
</feature>
<keyword evidence="6" id="KW-1185">Reference proteome</keyword>
<dbReference type="SUPFAM" id="SSF53474">
    <property type="entry name" value="alpha/beta-Hydrolases"/>
    <property type="match status" value="1"/>
</dbReference>
<dbReference type="GO" id="GO:0016787">
    <property type="term" value="F:hydrolase activity"/>
    <property type="evidence" value="ECO:0007669"/>
    <property type="project" value="UniProtKB-KW"/>
</dbReference>
<organism evidence="5 6">
    <name type="scientific">Limnohabitans curvus</name>
    <dbReference type="NCBI Taxonomy" id="323423"/>
    <lineage>
        <taxon>Bacteria</taxon>
        <taxon>Pseudomonadati</taxon>
        <taxon>Pseudomonadota</taxon>
        <taxon>Betaproteobacteria</taxon>
        <taxon>Burkholderiales</taxon>
        <taxon>Comamonadaceae</taxon>
        <taxon>Limnohabitans</taxon>
    </lineage>
</organism>
<dbReference type="AlphaFoldDB" id="A0A315ERX3"/>
<evidence type="ECO:0000256" key="3">
    <source>
        <dbReference type="RuleBase" id="RU361235"/>
    </source>
</evidence>
<evidence type="ECO:0000313" key="6">
    <source>
        <dbReference type="Proteomes" id="UP000251341"/>
    </source>
</evidence>
<dbReference type="PANTHER" id="PTHR48081:SF33">
    <property type="entry name" value="KYNURENINE FORMAMIDASE"/>
    <property type="match status" value="1"/>
</dbReference>
<accession>A0A315ERX3</accession>
<gene>
    <name evidence="5" type="ORF">B9Z44_02920</name>
</gene>
<proteinExistence type="inferred from homology"/>
<comment type="caution">
    <text evidence="5">The sequence shown here is derived from an EMBL/GenBank/DDBJ whole genome shotgun (WGS) entry which is preliminary data.</text>
</comment>
<dbReference type="EMBL" id="NESP01000001">
    <property type="protein sequence ID" value="PUE58642.1"/>
    <property type="molecule type" value="Genomic_DNA"/>
</dbReference>
<dbReference type="InterPro" id="IPR002018">
    <property type="entry name" value="CarbesteraseB"/>
</dbReference>
<protein>
    <recommendedName>
        <fullName evidence="3">Carboxylic ester hydrolase</fullName>
        <ecNumber evidence="3">3.1.1.-</ecNumber>
    </recommendedName>
</protein>
<dbReference type="Pfam" id="PF00135">
    <property type="entry name" value="COesterase"/>
    <property type="match status" value="1"/>
</dbReference>
<dbReference type="Proteomes" id="UP000251341">
    <property type="component" value="Unassembled WGS sequence"/>
</dbReference>
<evidence type="ECO:0000256" key="2">
    <source>
        <dbReference type="ARBA" id="ARBA00022801"/>
    </source>
</evidence>
<evidence type="ECO:0000256" key="1">
    <source>
        <dbReference type="ARBA" id="ARBA00005964"/>
    </source>
</evidence>
<evidence type="ECO:0000313" key="5">
    <source>
        <dbReference type="EMBL" id="PUE58642.1"/>
    </source>
</evidence>
<sequence>MTQRDGAWYDRMYNNRALVPEHAAHFTYWRETSAQVRATQRCFQDVAYGRGLNETLDIFPSDTANEKAPVVVFIHGGFWRALDKSDHSFIAPTFTAQGAHVVVPNYALCPAVTVSDIALQMVKCVAWVWRNIHRFGGDPSRITLMGHSAGGQLVAQLLACDWHAYAADLPPHLVTKALSISGLYELESVRATPYLKDSLRLTEQEAVRNSPAWMPAPQQATLYSVVGDIESEEFLRHNLLIQQSWGKDRVPVAEALDGLQHFSIVEALTQPGHRLHTLALELLNK</sequence>
<name>A0A315ERX3_9BURK</name>
<keyword evidence="2 3" id="KW-0378">Hydrolase</keyword>
<dbReference type="RefSeq" id="WP_108401686.1">
    <property type="nucleotide sequence ID" value="NZ_NESP01000001.1"/>
</dbReference>